<dbReference type="Pfam" id="PF23190">
    <property type="entry name" value="LHD_TRPY1"/>
    <property type="match status" value="1"/>
</dbReference>
<feature type="transmembrane region" description="Helical" evidence="2">
    <location>
        <begin position="474"/>
        <end position="496"/>
    </location>
</feature>
<gene>
    <name evidence="5" type="ORF">AOQ84DRAFT_386128</name>
</gene>
<feature type="region of interest" description="Disordered" evidence="1">
    <location>
        <begin position="772"/>
        <end position="845"/>
    </location>
</feature>
<evidence type="ECO:0000313" key="5">
    <source>
        <dbReference type="EMBL" id="OCL12454.1"/>
    </source>
</evidence>
<keyword evidence="6" id="KW-1185">Reference proteome</keyword>
<evidence type="ECO:0000256" key="1">
    <source>
        <dbReference type="SAM" id="MobiDB-lite"/>
    </source>
</evidence>
<sequence length="845" mass="95169">MFASLLRHQGRRQRSERPPFFSVFNRTRTGPDEDHSASDSGDGEDFADDPEHYAAEDDEDGDVEDDDGNQEGPLLPVFSEFLDRLPIYNTTHSIRILVVQRCETTLSWDQLRSPQVSQFLVKPIQQQIRSSHFSRATLYALIANCLQFQKEGQSNPGNVGISRSRAMICELLAMRLLKEFSTRELIDALSYDFDPLQGLTPPNTGTMTPGATGVRFGSRAARISTVEIAIRAQAKKFLAHPLVVQQLEAVWAGTIVFHSAADNLHRKPALKQFTPARGYGTFSAEVSPGRGPSQEPQLGKKETTQSHAEHTVRRSVTLYDPHDASLFKLSRLRVPRYRQLFSTCSFAIMLGLFLAVLLQKSLDITALEVVFWFWSAGFMLDEIVGFTEQGFGLYIMSVWNAFDLGILLMFVVYYVLRLYGILMPDVEKHKIANMAYDVLGSTAVLLFPRLFSVLDHYRYFSQLLIAFRMMAMDLVAILVLIIIACSGFFVAITLSFSVDLDAAGAAYTLFQILMGFTPAAWEVWNDYNPLGKAILTLFLFICHFLIVTILITVLTNSFMAIVQNANEEHQFLFAVNTISMVKSDALFSYIAPTNIIGWLLIPLRFFMPFYRFVKLNRTIIKITHMPILFSIFFYERLVLSNFAYGPTDLVEQRGRVGAKTPAFSIRGPGDLFSPGTRLREPSITTFRKDRALEEVFRRPFKDPTSSQVTAAAVSGKRKSSNIVHDWMQGMGHDGGASPPLEQPRSVLDQLESRRSKPRSVVASERFLNKRRQISAARSVASDPEERLSHSHAKPQPIHEEEDFPDMSMDDLPQQTDADGDDELLTNEEDDRGTLDRAKTNTSARP</sequence>
<organism evidence="5 6">
    <name type="scientific">Glonium stellatum</name>
    <dbReference type="NCBI Taxonomy" id="574774"/>
    <lineage>
        <taxon>Eukaryota</taxon>
        <taxon>Fungi</taxon>
        <taxon>Dikarya</taxon>
        <taxon>Ascomycota</taxon>
        <taxon>Pezizomycotina</taxon>
        <taxon>Dothideomycetes</taxon>
        <taxon>Pleosporomycetidae</taxon>
        <taxon>Gloniales</taxon>
        <taxon>Gloniaceae</taxon>
        <taxon>Glonium</taxon>
    </lineage>
</organism>
<feature type="compositionally biased region" description="Acidic residues" evidence="1">
    <location>
        <begin position="799"/>
        <end position="808"/>
    </location>
</feature>
<dbReference type="InterPro" id="IPR052971">
    <property type="entry name" value="TRP_calcium_channel"/>
</dbReference>
<accession>A0A8E2JX64</accession>
<feature type="compositionally biased region" description="Acidic residues" evidence="1">
    <location>
        <begin position="817"/>
        <end position="830"/>
    </location>
</feature>
<keyword evidence="2" id="KW-1133">Transmembrane helix</keyword>
<feature type="transmembrane region" description="Helical" evidence="2">
    <location>
        <begin position="340"/>
        <end position="358"/>
    </location>
</feature>
<dbReference type="AlphaFoldDB" id="A0A8E2JX64"/>
<evidence type="ECO:0000259" key="4">
    <source>
        <dbReference type="Pfam" id="PF23317"/>
    </source>
</evidence>
<dbReference type="Pfam" id="PF23317">
    <property type="entry name" value="YVC1_C"/>
    <property type="match status" value="1"/>
</dbReference>
<feature type="region of interest" description="Disordered" evidence="1">
    <location>
        <begin position="1"/>
        <end position="70"/>
    </location>
</feature>
<reference evidence="5 6" key="1">
    <citation type="journal article" date="2016" name="Nat. Commun.">
        <title>Ectomycorrhizal ecology is imprinted in the genome of the dominant symbiotic fungus Cenococcum geophilum.</title>
        <authorList>
            <consortium name="DOE Joint Genome Institute"/>
            <person name="Peter M."/>
            <person name="Kohler A."/>
            <person name="Ohm R.A."/>
            <person name="Kuo A."/>
            <person name="Krutzmann J."/>
            <person name="Morin E."/>
            <person name="Arend M."/>
            <person name="Barry K.W."/>
            <person name="Binder M."/>
            <person name="Choi C."/>
            <person name="Clum A."/>
            <person name="Copeland A."/>
            <person name="Grisel N."/>
            <person name="Haridas S."/>
            <person name="Kipfer T."/>
            <person name="LaButti K."/>
            <person name="Lindquist E."/>
            <person name="Lipzen A."/>
            <person name="Maire R."/>
            <person name="Meier B."/>
            <person name="Mihaltcheva S."/>
            <person name="Molinier V."/>
            <person name="Murat C."/>
            <person name="Poggeler S."/>
            <person name="Quandt C.A."/>
            <person name="Sperisen C."/>
            <person name="Tritt A."/>
            <person name="Tisserant E."/>
            <person name="Crous P.W."/>
            <person name="Henrissat B."/>
            <person name="Nehls U."/>
            <person name="Egli S."/>
            <person name="Spatafora J.W."/>
            <person name="Grigoriev I.V."/>
            <person name="Martin F.M."/>
        </authorList>
    </citation>
    <scope>NUCLEOTIDE SEQUENCE [LARGE SCALE GENOMIC DNA]</scope>
    <source>
        <strain evidence="5 6">CBS 207.34</strain>
    </source>
</reference>
<evidence type="ECO:0000313" key="6">
    <source>
        <dbReference type="Proteomes" id="UP000250140"/>
    </source>
</evidence>
<evidence type="ECO:0008006" key="7">
    <source>
        <dbReference type="Google" id="ProtNLM"/>
    </source>
</evidence>
<feature type="domain" description="YVC1 N-terminal linker helical" evidence="3">
    <location>
        <begin position="91"/>
        <end position="260"/>
    </location>
</feature>
<evidence type="ECO:0000256" key="2">
    <source>
        <dbReference type="SAM" id="Phobius"/>
    </source>
</evidence>
<dbReference type="OrthoDB" id="2373987at2759"/>
<evidence type="ECO:0000259" key="3">
    <source>
        <dbReference type="Pfam" id="PF23190"/>
    </source>
</evidence>
<dbReference type="Proteomes" id="UP000250140">
    <property type="component" value="Unassembled WGS sequence"/>
</dbReference>
<feature type="compositionally biased region" description="Acidic residues" evidence="1">
    <location>
        <begin position="56"/>
        <end position="69"/>
    </location>
</feature>
<feature type="transmembrane region" description="Helical" evidence="2">
    <location>
        <begin position="533"/>
        <end position="554"/>
    </location>
</feature>
<keyword evidence="2" id="KW-0472">Membrane</keyword>
<feature type="transmembrane region" description="Helical" evidence="2">
    <location>
        <begin position="586"/>
        <end position="606"/>
    </location>
</feature>
<dbReference type="PANTHER" id="PTHR35859:SF4">
    <property type="entry name" value="MEMBRANE CHANNEL PROTEIN, PUTATIVE (AFU_ORTHOLOGUE AFUA_6G11300)-RELATED"/>
    <property type="match status" value="1"/>
</dbReference>
<feature type="transmembrane region" description="Helical" evidence="2">
    <location>
        <begin position="434"/>
        <end position="454"/>
    </location>
</feature>
<dbReference type="PANTHER" id="PTHR35859">
    <property type="entry name" value="NONSELECTIVE CATION CHANNEL PROTEIN"/>
    <property type="match status" value="1"/>
</dbReference>
<feature type="transmembrane region" description="Helical" evidence="2">
    <location>
        <begin position="364"/>
        <end position="384"/>
    </location>
</feature>
<name>A0A8E2JX64_9PEZI</name>
<proteinExistence type="predicted"/>
<feature type="domain" description="Calcium channel YVC1-like C-terminal transmembrane" evidence="4">
    <location>
        <begin position="345"/>
        <end position="651"/>
    </location>
</feature>
<protein>
    <recommendedName>
        <fullName evidence="7">Ion transport domain-containing protein</fullName>
    </recommendedName>
</protein>
<feature type="region of interest" description="Disordered" evidence="1">
    <location>
        <begin position="284"/>
        <end position="311"/>
    </location>
</feature>
<dbReference type="InterPro" id="IPR056337">
    <property type="entry name" value="LHD_YVC1"/>
</dbReference>
<feature type="transmembrane region" description="Helical" evidence="2">
    <location>
        <begin position="391"/>
        <end position="414"/>
    </location>
</feature>
<dbReference type="EMBL" id="KV748876">
    <property type="protein sequence ID" value="OCL12454.1"/>
    <property type="molecule type" value="Genomic_DNA"/>
</dbReference>
<dbReference type="InterPro" id="IPR056336">
    <property type="entry name" value="YVC1_C"/>
</dbReference>
<feature type="compositionally biased region" description="Basic and acidic residues" evidence="1">
    <location>
        <begin position="298"/>
        <end position="311"/>
    </location>
</feature>
<keyword evidence="2" id="KW-0812">Transmembrane</keyword>